<dbReference type="eggNOG" id="KOG1027">
    <property type="taxonomic scope" value="Eukaryota"/>
</dbReference>
<dbReference type="PANTHER" id="PTHR13954:SF6">
    <property type="entry name" value="NON-SPECIFIC SERINE_THREONINE PROTEIN KINASE"/>
    <property type="match status" value="1"/>
</dbReference>
<dbReference type="GO" id="GO:0036498">
    <property type="term" value="P:IRE1-mediated unfolded protein response"/>
    <property type="evidence" value="ECO:0007669"/>
    <property type="project" value="TreeGrafter"/>
</dbReference>
<dbReference type="GO" id="GO:0005524">
    <property type="term" value="F:ATP binding"/>
    <property type="evidence" value="ECO:0007669"/>
    <property type="project" value="UniProtKB-KW"/>
</dbReference>
<keyword evidence="11" id="KW-1185">Reference proteome</keyword>
<dbReference type="GO" id="GO:0006397">
    <property type="term" value="P:mRNA processing"/>
    <property type="evidence" value="ECO:0007669"/>
    <property type="project" value="InterPro"/>
</dbReference>
<dbReference type="Gene3D" id="1.10.510.10">
    <property type="entry name" value="Transferase(Phosphotransferase) domain 1"/>
    <property type="match status" value="1"/>
</dbReference>
<proteinExistence type="predicted"/>
<dbReference type="InterPro" id="IPR008271">
    <property type="entry name" value="Ser/Thr_kinase_AS"/>
</dbReference>
<organism evidence="10 11">
    <name type="scientific">Morus notabilis</name>
    <dbReference type="NCBI Taxonomy" id="981085"/>
    <lineage>
        <taxon>Eukaryota</taxon>
        <taxon>Viridiplantae</taxon>
        <taxon>Streptophyta</taxon>
        <taxon>Embryophyta</taxon>
        <taxon>Tracheophyta</taxon>
        <taxon>Spermatophyta</taxon>
        <taxon>Magnoliopsida</taxon>
        <taxon>eudicotyledons</taxon>
        <taxon>Gunneridae</taxon>
        <taxon>Pentapetalae</taxon>
        <taxon>rosids</taxon>
        <taxon>fabids</taxon>
        <taxon>Rosales</taxon>
        <taxon>Moraceae</taxon>
        <taxon>Moreae</taxon>
        <taxon>Morus</taxon>
    </lineage>
</organism>
<dbReference type="STRING" id="981085.W9QQZ7"/>
<dbReference type="InterPro" id="IPR011009">
    <property type="entry name" value="Kinase-like_dom_sf"/>
</dbReference>
<dbReference type="GO" id="GO:0051082">
    <property type="term" value="F:unfolded protein binding"/>
    <property type="evidence" value="ECO:0007669"/>
    <property type="project" value="TreeGrafter"/>
</dbReference>
<dbReference type="SUPFAM" id="SSF56112">
    <property type="entry name" value="Protein kinase-like (PK-like)"/>
    <property type="match status" value="1"/>
</dbReference>
<dbReference type="AlphaFoldDB" id="W9QQZ7"/>
<dbReference type="GO" id="GO:1990604">
    <property type="term" value="C:IRE1-TRAF2-ASK1 complex"/>
    <property type="evidence" value="ECO:0007669"/>
    <property type="project" value="TreeGrafter"/>
</dbReference>
<dbReference type="Gene3D" id="1.20.1440.180">
    <property type="entry name" value="KEN domain"/>
    <property type="match status" value="1"/>
</dbReference>
<evidence type="ECO:0000256" key="2">
    <source>
        <dbReference type="ARBA" id="ARBA00022527"/>
    </source>
</evidence>
<sequence length="414" mass="47151">MLCIDGTVVYEGTYDGRPVAVKRILQSHATLIAPEIKNLVASDHGPNIVRYHGNENDRNFIYLALERCDCNLYDLIRLYSTYSNQNESISIYLEKLKNVLRDVKLWEGNIDRPSPLLLKLMSDIVSGLFALHKLNIVHRDLKPQNILIIKESSTLCAKLSDMGISKHLSGFGTTGWKAPEQLLDGQHQTSSIDLFSLGCVLFFCITHGCHPFGDHDKRDGNIRKNNQPDLSLVKDFPEASDLISSLINFDPEKRPKVIEVLHHPLFWDAKNRLSFLCDTSDRVIKGADLDKALESTASTILGTERIVLINVLKWNKKVDEKIIRHFLPYAEGGYKFSSIRDLLRLIQNIVSQPLPEDIQKLVGTSYEGFDNYFTTRFPLLLIEVYKFVCTYCKGDECFKKYFMKSTEKSIADKS</sequence>
<feature type="domain" description="KEN" evidence="9">
    <location>
        <begin position="269"/>
        <end position="404"/>
    </location>
</feature>
<dbReference type="GO" id="GO:0004674">
    <property type="term" value="F:protein serine/threonine kinase activity"/>
    <property type="evidence" value="ECO:0007669"/>
    <property type="project" value="UniProtKB-KW"/>
</dbReference>
<evidence type="ECO:0000259" key="8">
    <source>
        <dbReference type="PROSITE" id="PS50011"/>
    </source>
</evidence>
<keyword evidence="4" id="KW-0732">Signal</keyword>
<dbReference type="Pfam" id="PF00069">
    <property type="entry name" value="Pkinase"/>
    <property type="match status" value="1"/>
</dbReference>
<feature type="domain" description="Protein kinase" evidence="8">
    <location>
        <begin position="1"/>
        <end position="266"/>
    </location>
</feature>
<evidence type="ECO:0000256" key="6">
    <source>
        <dbReference type="ARBA" id="ARBA00022777"/>
    </source>
</evidence>
<dbReference type="EMBL" id="KE344020">
    <property type="protein sequence ID" value="EXB50996.1"/>
    <property type="molecule type" value="Genomic_DNA"/>
</dbReference>
<evidence type="ECO:0000313" key="11">
    <source>
        <dbReference type="Proteomes" id="UP000030645"/>
    </source>
</evidence>
<evidence type="ECO:0000259" key="9">
    <source>
        <dbReference type="PROSITE" id="PS51392"/>
    </source>
</evidence>
<dbReference type="FunFam" id="3.30.200.20:FF:000077">
    <property type="entry name" value="Putative Serine/threonine-protein kinase/endoribonuclease IRE1"/>
    <property type="match status" value="1"/>
</dbReference>
<dbReference type="InterPro" id="IPR038357">
    <property type="entry name" value="KEN_sf"/>
</dbReference>
<evidence type="ECO:0000256" key="5">
    <source>
        <dbReference type="ARBA" id="ARBA00022741"/>
    </source>
</evidence>
<dbReference type="InterPro" id="IPR045133">
    <property type="entry name" value="IRE1/2-like"/>
</dbReference>
<name>W9QQZ7_9ROSA</name>
<evidence type="ECO:0000256" key="4">
    <source>
        <dbReference type="ARBA" id="ARBA00022729"/>
    </source>
</evidence>
<dbReference type="Gene3D" id="3.30.200.20">
    <property type="entry name" value="Phosphorylase Kinase, domain 1"/>
    <property type="match status" value="1"/>
</dbReference>
<keyword evidence="2" id="KW-0723">Serine/threonine-protein kinase</keyword>
<evidence type="ECO:0000256" key="1">
    <source>
        <dbReference type="ARBA" id="ARBA00012513"/>
    </source>
</evidence>
<dbReference type="PROSITE" id="PS00108">
    <property type="entry name" value="PROTEIN_KINASE_ST"/>
    <property type="match status" value="1"/>
</dbReference>
<keyword evidence="7" id="KW-0067">ATP-binding</keyword>
<protein>
    <recommendedName>
        <fullName evidence="1">non-specific serine/threonine protein kinase</fullName>
        <ecNumber evidence="1">2.7.11.1</ecNumber>
    </recommendedName>
</protein>
<dbReference type="PANTHER" id="PTHR13954">
    <property type="entry name" value="IRE1-RELATED"/>
    <property type="match status" value="1"/>
</dbReference>
<dbReference type="SMART" id="SM00220">
    <property type="entry name" value="S_TKc"/>
    <property type="match status" value="1"/>
</dbReference>
<dbReference type="GO" id="GO:0004521">
    <property type="term" value="F:RNA endonuclease activity"/>
    <property type="evidence" value="ECO:0007669"/>
    <property type="project" value="InterPro"/>
</dbReference>
<keyword evidence="6 10" id="KW-0418">Kinase</keyword>
<evidence type="ECO:0000313" key="10">
    <source>
        <dbReference type="EMBL" id="EXB50996.1"/>
    </source>
</evidence>
<reference evidence="11" key="1">
    <citation type="submission" date="2013-01" db="EMBL/GenBank/DDBJ databases">
        <title>Draft Genome Sequence of a Mulberry Tree, Morus notabilis C.K. Schneid.</title>
        <authorList>
            <person name="He N."/>
            <person name="Zhao S."/>
        </authorList>
    </citation>
    <scope>NUCLEOTIDE SEQUENCE</scope>
</reference>
<evidence type="ECO:0000256" key="7">
    <source>
        <dbReference type="ARBA" id="ARBA00022840"/>
    </source>
</evidence>
<dbReference type="Pfam" id="PF06479">
    <property type="entry name" value="Ribonuc_2-5A"/>
    <property type="match status" value="1"/>
</dbReference>
<dbReference type="InterPro" id="IPR000719">
    <property type="entry name" value="Prot_kinase_dom"/>
</dbReference>
<evidence type="ECO:0000256" key="3">
    <source>
        <dbReference type="ARBA" id="ARBA00022679"/>
    </source>
</evidence>
<keyword evidence="5" id="KW-0547">Nucleotide-binding</keyword>
<dbReference type="Proteomes" id="UP000030645">
    <property type="component" value="Unassembled WGS sequence"/>
</dbReference>
<dbReference type="InterPro" id="IPR010513">
    <property type="entry name" value="KEN_dom"/>
</dbReference>
<gene>
    <name evidence="10" type="ORF">L484_023698</name>
</gene>
<dbReference type="PROSITE" id="PS50011">
    <property type="entry name" value="PROTEIN_KINASE_DOM"/>
    <property type="match status" value="1"/>
</dbReference>
<accession>W9QQZ7</accession>
<dbReference type="SMART" id="SM00580">
    <property type="entry name" value="PUG"/>
    <property type="match status" value="1"/>
</dbReference>
<keyword evidence="3" id="KW-0808">Transferase</keyword>
<dbReference type="PROSITE" id="PS51392">
    <property type="entry name" value="KEN"/>
    <property type="match status" value="1"/>
</dbReference>
<dbReference type="EC" id="2.7.11.1" evidence="1"/>